<proteinExistence type="predicted"/>
<dbReference type="Proteomes" id="UP000681720">
    <property type="component" value="Unassembled WGS sequence"/>
</dbReference>
<organism evidence="2 3">
    <name type="scientific">Rotaria magnacalcarata</name>
    <dbReference type="NCBI Taxonomy" id="392030"/>
    <lineage>
        <taxon>Eukaryota</taxon>
        <taxon>Metazoa</taxon>
        <taxon>Spiralia</taxon>
        <taxon>Gnathifera</taxon>
        <taxon>Rotifera</taxon>
        <taxon>Eurotatoria</taxon>
        <taxon>Bdelloidea</taxon>
        <taxon>Philodinida</taxon>
        <taxon>Philodinidae</taxon>
        <taxon>Rotaria</taxon>
    </lineage>
</organism>
<sequence length="106" mass="12360">MASSTMNNLMPNEIKQYITPESLKRDFDVSISSSSTTIHVLQWNVLAQALSYTKGNFVRVNDDVVDFEKRKWRILEQIIVRRPDLCALEEMDIFNCFLENELPKYG</sequence>
<dbReference type="Gene3D" id="3.60.10.10">
    <property type="entry name" value="Endonuclease/exonuclease/phosphatase"/>
    <property type="match status" value="1"/>
</dbReference>
<name>A0A8S3HW91_9BILA</name>
<reference evidence="2" key="1">
    <citation type="submission" date="2021-02" db="EMBL/GenBank/DDBJ databases">
        <authorList>
            <person name="Nowell W R."/>
        </authorList>
    </citation>
    <scope>NUCLEOTIDE SEQUENCE</scope>
</reference>
<dbReference type="EMBL" id="CAJOBH010007622">
    <property type="protein sequence ID" value="CAF4089445.1"/>
    <property type="molecule type" value="Genomic_DNA"/>
</dbReference>
<evidence type="ECO:0000313" key="2">
    <source>
        <dbReference type="EMBL" id="CAF5188007.1"/>
    </source>
</evidence>
<dbReference type="Proteomes" id="UP000681967">
    <property type="component" value="Unassembled WGS sequence"/>
</dbReference>
<gene>
    <name evidence="1" type="ORF">BYL167_LOCUS18520</name>
    <name evidence="2" type="ORF">GIL414_LOCUS71879</name>
</gene>
<evidence type="ECO:0008006" key="4">
    <source>
        <dbReference type="Google" id="ProtNLM"/>
    </source>
</evidence>
<dbReference type="InterPro" id="IPR036691">
    <property type="entry name" value="Endo/exonu/phosph_ase_sf"/>
</dbReference>
<protein>
    <recommendedName>
        <fullName evidence="4">Nocturnin</fullName>
    </recommendedName>
</protein>
<dbReference type="EMBL" id="CAJOBJ010335205">
    <property type="protein sequence ID" value="CAF5188007.1"/>
    <property type="molecule type" value="Genomic_DNA"/>
</dbReference>
<evidence type="ECO:0000313" key="3">
    <source>
        <dbReference type="Proteomes" id="UP000681720"/>
    </source>
</evidence>
<evidence type="ECO:0000313" key="1">
    <source>
        <dbReference type="EMBL" id="CAF4089445.1"/>
    </source>
</evidence>
<accession>A0A8S3HW91</accession>
<dbReference type="AlphaFoldDB" id="A0A8S3HW91"/>
<comment type="caution">
    <text evidence="2">The sequence shown here is derived from an EMBL/GenBank/DDBJ whole genome shotgun (WGS) entry which is preliminary data.</text>
</comment>
<feature type="non-terminal residue" evidence="2">
    <location>
        <position position="1"/>
    </location>
</feature>